<evidence type="ECO:0000256" key="1">
    <source>
        <dbReference type="SAM" id="Phobius"/>
    </source>
</evidence>
<evidence type="ECO:0000313" key="2">
    <source>
        <dbReference type="EMBL" id="OLQ70834.1"/>
    </source>
</evidence>
<comment type="caution">
    <text evidence="2">The sequence shown here is derived from an EMBL/GenBank/DDBJ whole genome shotgun (WGS) entry which is preliminary data.</text>
</comment>
<protein>
    <submittedName>
        <fullName evidence="2">Uncharacterized protein</fullName>
    </submittedName>
</protein>
<name>A0A1Q9G926_9GAMM</name>
<proteinExistence type="predicted"/>
<keyword evidence="1" id="KW-0812">Transmembrane</keyword>
<feature type="transmembrane region" description="Helical" evidence="1">
    <location>
        <begin position="36"/>
        <end position="55"/>
    </location>
</feature>
<sequence length="111" mass="12634">MQQELLVTFAIVWLGLSVGSYMLFQRGSDVERKRRLWPVYTIFSNVVIGAVIVYAQPPMQMMLGLLAFMVPLTWLTIRATKFCTACGRATRVPFFMKPAEKCSHCQKPLSD</sequence>
<feature type="transmembrane region" description="Helical" evidence="1">
    <location>
        <begin position="6"/>
        <end position="24"/>
    </location>
</feature>
<dbReference type="AlphaFoldDB" id="A0A1Q9G926"/>
<keyword evidence="3" id="KW-1185">Reference proteome</keyword>
<dbReference type="EMBL" id="MJIL01000096">
    <property type="protein sequence ID" value="OLQ70834.1"/>
    <property type="molecule type" value="Genomic_DNA"/>
</dbReference>
<evidence type="ECO:0000313" key="3">
    <source>
        <dbReference type="Proteomes" id="UP000186905"/>
    </source>
</evidence>
<reference evidence="2 3" key="1">
    <citation type="submission" date="2016-09" db="EMBL/GenBank/DDBJ databases">
        <title>Photobacterium proteolyticum sp. nov. a protease producing bacterium isolated from ocean sediments of Laizhou Bay.</title>
        <authorList>
            <person name="Li Y."/>
        </authorList>
    </citation>
    <scope>NUCLEOTIDE SEQUENCE [LARGE SCALE GENOMIC DNA]</scope>
    <source>
        <strain evidence="2 3">13-12</strain>
    </source>
</reference>
<gene>
    <name evidence="2" type="ORF">BIT28_15310</name>
</gene>
<keyword evidence="1" id="KW-1133">Transmembrane helix</keyword>
<keyword evidence="1" id="KW-0472">Membrane</keyword>
<dbReference type="OrthoDB" id="5825404at2"/>
<organism evidence="2 3">
    <name type="scientific">Photobacterium proteolyticum</name>
    <dbReference type="NCBI Taxonomy" id="1903952"/>
    <lineage>
        <taxon>Bacteria</taxon>
        <taxon>Pseudomonadati</taxon>
        <taxon>Pseudomonadota</taxon>
        <taxon>Gammaproteobacteria</taxon>
        <taxon>Vibrionales</taxon>
        <taxon>Vibrionaceae</taxon>
        <taxon>Photobacterium</taxon>
    </lineage>
</organism>
<dbReference type="RefSeq" id="WP_075767753.1">
    <property type="nucleotide sequence ID" value="NZ_MJIL01000096.1"/>
</dbReference>
<dbReference type="Proteomes" id="UP000186905">
    <property type="component" value="Unassembled WGS sequence"/>
</dbReference>
<accession>A0A1Q9G926</accession>
<feature type="transmembrane region" description="Helical" evidence="1">
    <location>
        <begin position="61"/>
        <end position="77"/>
    </location>
</feature>